<gene>
    <name evidence="1" type="ORF">SAMN06295933_0892</name>
</gene>
<dbReference type="STRING" id="1519643.SAMN06295933_0892"/>
<dbReference type="EMBL" id="FWZU01000001">
    <property type="protein sequence ID" value="SME96467.1"/>
    <property type="molecule type" value="Genomic_DNA"/>
</dbReference>
<organism evidence="1 2">
    <name type="scientific">Desulfovibrio gilichinskyi</name>
    <dbReference type="NCBI Taxonomy" id="1519643"/>
    <lineage>
        <taxon>Bacteria</taxon>
        <taxon>Pseudomonadati</taxon>
        <taxon>Thermodesulfobacteriota</taxon>
        <taxon>Desulfovibrionia</taxon>
        <taxon>Desulfovibrionales</taxon>
        <taxon>Desulfovibrionaceae</taxon>
        <taxon>Desulfovibrio</taxon>
    </lineage>
</organism>
<dbReference type="PIRSF" id="PIRSF030771">
    <property type="entry name" value="UCP030771"/>
    <property type="match status" value="1"/>
</dbReference>
<keyword evidence="2" id="KW-1185">Reference proteome</keyword>
<accession>A0A1X7CGZ0</accession>
<dbReference type="AlphaFoldDB" id="A0A1X7CGZ0"/>
<sequence>MAGNYIQIGKTMTWTNSTGADVLSGSAVVVGALVGVALIDIPNGATGELATEEVWELPKTAAAIEQGAQVYLTPGKSITATEGGNTKAGVAFVSAVAEDATVRVKLNA</sequence>
<dbReference type="OrthoDB" id="5460296at2"/>
<dbReference type="InterPro" id="IPR011231">
    <property type="entry name" value="Phage_VT1-Sakai_H0018"/>
</dbReference>
<protein>
    <submittedName>
        <fullName evidence="1">Predicted phage recombinase, RecA/RadA family</fullName>
    </submittedName>
</protein>
<dbReference type="RefSeq" id="WP_085098869.1">
    <property type="nucleotide sequence ID" value="NZ_FWZU01000001.1"/>
</dbReference>
<evidence type="ECO:0000313" key="1">
    <source>
        <dbReference type="EMBL" id="SME96467.1"/>
    </source>
</evidence>
<dbReference type="Pfam" id="PF09956">
    <property type="entry name" value="Phage_cement_2"/>
    <property type="match status" value="1"/>
</dbReference>
<evidence type="ECO:0000313" key="2">
    <source>
        <dbReference type="Proteomes" id="UP000192906"/>
    </source>
</evidence>
<dbReference type="Proteomes" id="UP000192906">
    <property type="component" value="Unassembled WGS sequence"/>
</dbReference>
<reference evidence="2" key="1">
    <citation type="submission" date="2017-04" db="EMBL/GenBank/DDBJ databases">
        <authorList>
            <person name="Varghese N."/>
            <person name="Submissions S."/>
        </authorList>
    </citation>
    <scope>NUCLEOTIDE SEQUENCE [LARGE SCALE GENOMIC DNA]</scope>
    <source>
        <strain evidence="2">K3S</strain>
    </source>
</reference>
<proteinExistence type="predicted"/>
<name>A0A1X7CGZ0_9BACT</name>